<feature type="region of interest" description="Disordered" evidence="9">
    <location>
        <begin position="253"/>
        <end position="277"/>
    </location>
</feature>
<evidence type="ECO:0000256" key="6">
    <source>
        <dbReference type="ARBA" id="ARBA00023242"/>
    </source>
</evidence>
<evidence type="ECO:0000313" key="12">
    <source>
        <dbReference type="Ensembl" id="ENSNNAP00000004149.1"/>
    </source>
</evidence>
<dbReference type="Ensembl" id="ENSNNAT00000004341.1">
    <property type="protein sequence ID" value="ENSNNAP00000004149.1"/>
    <property type="gene ID" value="ENSNNAG00000002803.1"/>
</dbReference>
<dbReference type="GO" id="GO:0030330">
    <property type="term" value="P:DNA damage response, signal transduction by p53 class mediator"/>
    <property type="evidence" value="ECO:0007669"/>
    <property type="project" value="Ensembl"/>
</dbReference>
<evidence type="ECO:0000256" key="7">
    <source>
        <dbReference type="PIRNR" id="PIRNR006748"/>
    </source>
</evidence>
<dbReference type="Gene3D" id="2.30.30.380">
    <property type="entry name" value="Zn-finger domain of Sec23/24"/>
    <property type="match status" value="1"/>
</dbReference>
<evidence type="ECO:0000256" key="9">
    <source>
        <dbReference type="SAM" id="MobiDB-lite"/>
    </source>
</evidence>
<evidence type="ECO:0000256" key="3">
    <source>
        <dbReference type="ARBA" id="ARBA00022723"/>
    </source>
</evidence>
<dbReference type="GO" id="GO:0051726">
    <property type="term" value="P:regulation of cell cycle"/>
    <property type="evidence" value="ECO:0007669"/>
    <property type="project" value="InterPro"/>
</dbReference>
<reference evidence="12" key="2">
    <citation type="submission" date="2025-09" db="UniProtKB">
        <authorList>
            <consortium name="Ensembl"/>
        </authorList>
    </citation>
    <scope>IDENTIFICATION</scope>
</reference>
<gene>
    <name evidence="12" type="primary">MDM4</name>
</gene>
<accession>A0A8C6VGZ1</accession>
<dbReference type="InterPro" id="IPR013083">
    <property type="entry name" value="Znf_RING/FYVE/PHD"/>
</dbReference>
<reference evidence="12" key="1">
    <citation type="submission" date="2025-08" db="UniProtKB">
        <authorList>
            <consortium name="Ensembl"/>
        </authorList>
    </citation>
    <scope>IDENTIFICATION</scope>
</reference>
<dbReference type="GO" id="GO:0061630">
    <property type="term" value="F:ubiquitin protein ligase activity"/>
    <property type="evidence" value="ECO:0007669"/>
    <property type="project" value="TreeGrafter"/>
</dbReference>
<dbReference type="SUPFAM" id="SSF90209">
    <property type="entry name" value="Ran binding protein zinc finger-like"/>
    <property type="match status" value="1"/>
</dbReference>
<dbReference type="Gene3D" id="3.30.40.10">
    <property type="entry name" value="Zinc/RING finger domain, C3HC4 (zinc finger)"/>
    <property type="match status" value="1"/>
</dbReference>
<evidence type="ECO:0000256" key="1">
    <source>
        <dbReference type="ARBA" id="ARBA00004123"/>
    </source>
</evidence>
<keyword evidence="4 8" id="KW-0863">Zinc-finger</keyword>
<keyword evidence="6 7" id="KW-0539">Nucleus</keyword>
<dbReference type="GO" id="GO:0050821">
    <property type="term" value="P:protein stabilization"/>
    <property type="evidence" value="ECO:0007669"/>
    <property type="project" value="Ensembl"/>
</dbReference>
<dbReference type="AlphaFoldDB" id="A0A8C6VGZ1"/>
<dbReference type="InterPro" id="IPR036443">
    <property type="entry name" value="Znf_RanBP2_sf"/>
</dbReference>
<comment type="function">
    <text evidence="7">Inhibits p53- and p73-mediated cell cycle arrest and apoptosis by binding its transcriptional activation domain.</text>
</comment>
<keyword evidence="5 7" id="KW-0862">Zinc</keyword>
<dbReference type="OMA" id="IPDCRRT"/>
<evidence type="ECO:0000259" key="10">
    <source>
        <dbReference type="PROSITE" id="PS50199"/>
    </source>
</evidence>
<dbReference type="Proteomes" id="UP000694559">
    <property type="component" value="Unplaced"/>
</dbReference>
<feature type="domain" description="RanBP2-type" evidence="10">
    <location>
        <begin position="288"/>
        <end position="317"/>
    </location>
</feature>
<dbReference type="PANTHER" id="PTHR46858">
    <property type="entry name" value="OS05G0521000 PROTEIN"/>
    <property type="match status" value="1"/>
</dbReference>
<name>A0A8C6VGZ1_NAJNA</name>
<dbReference type="InterPro" id="IPR015458">
    <property type="entry name" value="MDM4"/>
</dbReference>
<dbReference type="PROSITE" id="PS50199">
    <property type="entry name" value="ZF_RANBP2_2"/>
    <property type="match status" value="1"/>
</dbReference>
<keyword evidence="13" id="KW-1185">Reference proteome</keyword>
<dbReference type="GO" id="GO:0000122">
    <property type="term" value="P:negative regulation of transcription by RNA polymerase II"/>
    <property type="evidence" value="ECO:0007669"/>
    <property type="project" value="Ensembl"/>
</dbReference>
<dbReference type="InterPro" id="IPR016495">
    <property type="entry name" value="p53_neg-reg_MDM_2/4"/>
</dbReference>
<dbReference type="GO" id="GO:0005654">
    <property type="term" value="C:nucleoplasm"/>
    <property type="evidence" value="ECO:0007669"/>
    <property type="project" value="Ensembl"/>
</dbReference>
<dbReference type="SUPFAM" id="SSF47592">
    <property type="entry name" value="SWIB/MDM2 domain"/>
    <property type="match status" value="1"/>
</dbReference>
<dbReference type="GO" id="GO:0019899">
    <property type="term" value="F:enzyme binding"/>
    <property type="evidence" value="ECO:0007669"/>
    <property type="project" value="Ensembl"/>
</dbReference>
<dbReference type="GO" id="GO:0002039">
    <property type="term" value="F:p53 binding"/>
    <property type="evidence" value="ECO:0007669"/>
    <property type="project" value="TreeGrafter"/>
</dbReference>
<dbReference type="GO" id="GO:0043066">
    <property type="term" value="P:negative regulation of apoptotic process"/>
    <property type="evidence" value="ECO:0007669"/>
    <property type="project" value="InterPro"/>
</dbReference>
<feature type="domain" description="DM2" evidence="11">
    <location>
        <begin position="23"/>
        <end position="106"/>
    </location>
</feature>
<organism evidence="12 13">
    <name type="scientific">Naja naja</name>
    <name type="common">Indian cobra</name>
    <dbReference type="NCBI Taxonomy" id="35670"/>
    <lineage>
        <taxon>Eukaryota</taxon>
        <taxon>Metazoa</taxon>
        <taxon>Chordata</taxon>
        <taxon>Craniata</taxon>
        <taxon>Vertebrata</taxon>
        <taxon>Euteleostomi</taxon>
        <taxon>Lepidosauria</taxon>
        <taxon>Squamata</taxon>
        <taxon>Bifurcata</taxon>
        <taxon>Unidentata</taxon>
        <taxon>Episquamata</taxon>
        <taxon>Toxicofera</taxon>
        <taxon>Serpentes</taxon>
        <taxon>Colubroidea</taxon>
        <taxon>Elapidae</taxon>
        <taxon>Elapinae</taxon>
        <taxon>Naja</taxon>
    </lineage>
</organism>
<dbReference type="GO" id="GO:0065003">
    <property type="term" value="P:protein-containing complex assembly"/>
    <property type="evidence" value="ECO:0007669"/>
    <property type="project" value="Ensembl"/>
</dbReference>
<evidence type="ECO:0000256" key="8">
    <source>
        <dbReference type="PROSITE-ProRule" id="PRU00322"/>
    </source>
</evidence>
<dbReference type="CDD" id="cd17673">
    <property type="entry name" value="MDM4"/>
    <property type="match status" value="1"/>
</dbReference>
<evidence type="ECO:0000256" key="2">
    <source>
        <dbReference type="ARBA" id="ARBA00005803"/>
    </source>
</evidence>
<protein>
    <recommendedName>
        <fullName evidence="7">Protein Mdm4</fullName>
    </recommendedName>
</protein>
<keyword evidence="3 7" id="KW-0479">Metal-binding</keyword>
<evidence type="ECO:0000313" key="13">
    <source>
        <dbReference type="Proteomes" id="UP000694559"/>
    </source>
</evidence>
<comment type="similarity">
    <text evidence="2 7">Belongs to the MDM2/MDM4 family.</text>
</comment>
<dbReference type="GO" id="GO:0042177">
    <property type="term" value="P:negative regulation of protein catabolic process"/>
    <property type="evidence" value="ECO:0007669"/>
    <property type="project" value="Ensembl"/>
</dbReference>
<dbReference type="GO" id="GO:0016567">
    <property type="term" value="P:protein ubiquitination"/>
    <property type="evidence" value="ECO:0007669"/>
    <property type="project" value="TreeGrafter"/>
</dbReference>
<dbReference type="GO" id="GO:0017053">
    <property type="term" value="C:transcription repressor complex"/>
    <property type="evidence" value="ECO:0007669"/>
    <property type="project" value="Ensembl"/>
</dbReference>
<dbReference type="InterPro" id="IPR003121">
    <property type="entry name" value="SWIB_MDM2_domain"/>
</dbReference>
<dbReference type="Pfam" id="PF00641">
    <property type="entry name" value="Zn_ribbon_RanBP"/>
    <property type="match status" value="1"/>
</dbReference>
<sequence>MSSASTQFQPSKNACRSSFEPVKQVRPKLPLLKVLHAAGANGETFTLKECMIYLGEYIAQKQLYDKEQQHMVHCGKDQLGKLLGCQSFSVKEPSLVYDMLRRNVTLTTSTDAEQTLAFAKDQSEDNPSQDRLKQNNRESTEQEDHESDPSSLKHTCKEKNDGVLIDNLSKEQTTLDLLVEEWDVAGLPWWFLGNLRSNYKSRSNDSTDIRTNKDVDTAIVSDTTDDLWFLSEATSDNFSVTVPSKIVDCEQVNEERKEDNKVMSGTTSSDDLEDSQFLSDDTDTDIPSEDSWQCVKCKKFNSPIKRYCFRCWALRKDWFSDCPKLIQSLSTSNIATMHDKEDLKGIDVPDCRRTVSAPIVRPKDLCSSVVKPNLSSKSSMDSLDLALGCKDKEPSLQLLKCTEKEVQPLEISKELMKPCLVCLKRPRNGNIIHGRTAHLVACFTCAKRLKKGRSVCPVCKKQIQMVIKTFIT</sequence>
<dbReference type="GO" id="GO:0071456">
    <property type="term" value="P:cellular response to hypoxia"/>
    <property type="evidence" value="ECO:0007669"/>
    <property type="project" value="Ensembl"/>
</dbReference>
<dbReference type="PIRSF" id="PIRSF500699">
    <property type="entry name" value="MDM4"/>
    <property type="match status" value="1"/>
</dbReference>
<evidence type="ECO:0000259" key="11">
    <source>
        <dbReference type="PROSITE" id="PS51925"/>
    </source>
</evidence>
<evidence type="ECO:0000256" key="4">
    <source>
        <dbReference type="ARBA" id="ARBA00022771"/>
    </source>
</evidence>
<proteinExistence type="inferred from homology"/>
<feature type="region of interest" description="Disordered" evidence="9">
    <location>
        <begin position="117"/>
        <end position="156"/>
    </location>
</feature>
<dbReference type="Pfam" id="PF13920">
    <property type="entry name" value="zf-C3HC4_3"/>
    <property type="match status" value="1"/>
</dbReference>
<dbReference type="InterPro" id="IPR001876">
    <property type="entry name" value="Znf_RanBP2"/>
</dbReference>
<dbReference type="CDD" id="cd16784">
    <property type="entry name" value="mRING-HC-C2H2C4_MDM4"/>
    <property type="match status" value="1"/>
</dbReference>
<dbReference type="PIRSF" id="PIRSF006748">
    <property type="entry name" value="p53_MDM_2/4"/>
    <property type="match status" value="1"/>
</dbReference>
<dbReference type="PROSITE" id="PS01358">
    <property type="entry name" value="ZF_RANBP2_1"/>
    <property type="match status" value="1"/>
</dbReference>
<dbReference type="PROSITE" id="PS51925">
    <property type="entry name" value="SWIB_MDM2"/>
    <property type="match status" value="1"/>
</dbReference>
<dbReference type="InterPro" id="IPR036885">
    <property type="entry name" value="SWIB_MDM2_dom_sf"/>
</dbReference>
<evidence type="ECO:0000256" key="5">
    <source>
        <dbReference type="ARBA" id="ARBA00022833"/>
    </source>
</evidence>
<dbReference type="GeneTree" id="ENSGT00530000063539"/>
<dbReference type="GO" id="GO:0008270">
    <property type="term" value="F:zinc ion binding"/>
    <property type="evidence" value="ECO:0007669"/>
    <property type="project" value="UniProtKB-KW"/>
</dbReference>
<dbReference type="Gene3D" id="1.10.245.10">
    <property type="entry name" value="SWIB/MDM2 domain"/>
    <property type="match status" value="1"/>
</dbReference>
<dbReference type="OrthoDB" id="24526at2759"/>
<dbReference type="PANTHER" id="PTHR46858:SF12">
    <property type="entry name" value="PROTEIN MDM4"/>
    <property type="match status" value="1"/>
</dbReference>
<feature type="compositionally biased region" description="Basic and acidic residues" evidence="9">
    <location>
        <begin position="128"/>
        <end position="142"/>
    </location>
</feature>
<comment type="subcellular location">
    <subcellularLocation>
        <location evidence="1 7">Nucleus</location>
    </subcellularLocation>
</comment>
<dbReference type="Pfam" id="PF02201">
    <property type="entry name" value="SWIB"/>
    <property type="match status" value="1"/>
</dbReference>